<keyword evidence="1" id="KW-0472">Membrane</keyword>
<evidence type="ECO:0000313" key="3">
    <source>
        <dbReference type="Proteomes" id="UP000024635"/>
    </source>
</evidence>
<dbReference type="AlphaFoldDB" id="A0A016TMI5"/>
<accession>A0A016TMI5</accession>
<evidence type="ECO:0000313" key="2">
    <source>
        <dbReference type="EMBL" id="EYC04189.1"/>
    </source>
</evidence>
<evidence type="ECO:0008006" key="4">
    <source>
        <dbReference type="Google" id="ProtNLM"/>
    </source>
</evidence>
<proteinExistence type="predicted"/>
<name>A0A016TMI5_9BILA</name>
<dbReference type="Proteomes" id="UP000024635">
    <property type="component" value="Unassembled WGS sequence"/>
</dbReference>
<keyword evidence="1" id="KW-0812">Transmembrane</keyword>
<gene>
    <name evidence="2" type="primary">Acey_s0089.g2271</name>
    <name evidence="2" type="synonym">Acey-T13C2.7</name>
    <name evidence="2" type="ORF">Y032_0089g2271</name>
</gene>
<reference evidence="3" key="1">
    <citation type="journal article" date="2015" name="Nat. Genet.">
        <title>The genome and transcriptome of the zoonotic hookworm Ancylostoma ceylanicum identify infection-specific gene families.</title>
        <authorList>
            <person name="Schwarz E.M."/>
            <person name="Hu Y."/>
            <person name="Antoshechkin I."/>
            <person name="Miller M.M."/>
            <person name="Sternberg P.W."/>
            <person name="Aroian R.V."/>
        </authorList>
    </citation>
    <scope>NUCLEOTIDE SEQUENCE</scope>
    <source>
        <strain evidence="3">HY135</strain>
    </source>
</reference>
<organism evidence="2 3">
    <name type="scientific">Ancylostoma ceylanicum</name>
    <dbReference type="NCBI Taxonomy" id="53326"/>
    <lineage>
        <taxon>Eukaryota</taxon>
        <taxon>Metazoa</taxon>
        <taxon>Ecdysozoa</taxon>
        <taxon>Nematoda</taxon>
        <taxon>Chromadorea</taxon>
        <taxon>Rhabditida</taxon>
        <taxon>Rhabditina</taxon>
        <taxon>Rhabditomorpha</taxon>
        <taxon>Strongyloidea</taxon>
        <taxon>Ancylostomatidae</taxon>
        <taxon>Ancylostomatinae</taxon>
        <taxon>Ancylostoma</taxon>
    </lineage>
</organism>
<dbReference type="OrthoDB" id="5866995at2759"/>
<dbReference type="EMBL" id="JARK01001425">
    <property type="protein sequence ID" value="EYC04189.1"/>
    <property type="molecule type" value="Genomic_DNA"/>
</dbReference>
<protein>
    <recommendedName>
        <fullName evidence="4">Transmembrane protein</fullName>
    </recommendedName>
</protein>
<sequence length="273" mass="31069">MYDTASPYFYSQTSQKRIVRFSISLHFQFLTYLCLDGFFSMAHTTPVPGMNETSLFSAPERNCTGSSDVSCCHQLLRMAATVNNKLWADYKKSEEHLAGADLYTTVILGLFASIIILLMFRSIRWKESLDDQVTLLLSSMQLRVEHDEGIRQKKKMREAKQRAQLWLAELKAKSLMKLPRKQRSASFYTSRPREISVSSVPTPFNTSSLKAPMRARSYNGTLPAIVVQDELVSDEISISRPTSRQSSIYSDLQSDCSFDQEVFRFPVAEQNGI</sequence>
<evidence type="ECO:0000256" key="1">
    <source>
        <dbReference type="SAM" id="Phobius"/>
    </source>
</evidence>
<comment type="caution">
    <text evidence="2">The sequence shown here is derived from an EMBL/GenBank/DDBJ whole genome shotgun (WGS) entry which is preliminary data.</text>
</comment>
<dbReference type="STRING" id="53326.A0A016TMI5"/>
<keyword evidence="3" id="KW-1185">Reference proteome</keyword>
<feature type="transmembrane region" description="Helical" evidence="1">
    <location>
        <begin position="21"/>
        <end position="42"/>
    </location>
</feature>
<keyword evidence="1" id="KW-1133">Transmembrane helix</keyword>
<feature type="transmembrane region" description="Helical" evidence="1">
    <location>
        <begin position="102"/>
        <end position="120"/>
    </location>
</feature>